<feature type="domain" description="Mce/MlaD" evidence="2">
    <location>
        <begin position="7"/>
        <end position="83"/>
    </location>
</feature>
<dbReference type="PANTHER" id="PTHR33371:SF19">
    <property type="entry name" value="MCE-FAMILY PROTEIN MCE4A"/>
    <property type="match status" value="1"/>
</dbReference>
<feature type="compositionally biased region" description="Low complexity" evidence="1">
    <location>
        <begin position="429"/>
        <end position="445"/>
    </location>
</feature>
<dbReference type="GO" id="GO:0005576">
    <property type="term" value="C:extracellular region"/>
    <property type="evidence" value="ECO:0007669"/>
    <property type="project" value="TreeGrafter"/>
</dbReference>
<dbReference type="Proteomes" id="UP000005143">
    <property type="component" value="Unassembled WGS sequence"/>
</dbReference>
<evidence type="ECO:0000256" key="1">
    <source>
        <dbReference type="SAM" id="MobiDB-lite"/>
    </source>
</evidence>
<dbReference type="PANTHER" id="PTHR33371">
    <property type="entry name" value="INTERMEMBRANE PHOSPHOLIPID TRANSPORT SYSTEM BINDING PROTEIN MLAD-RELATED"/>
    <property type="match status" value="1"/>
</dbReference>
<organism evidence="3 4">
    <name type="scientific">Patulibacter medicamentivorans</name>
    <dbReference type="NCBI Taxonomy" id="1097667"/>
    <lineage>
        <taxon>Bacteria</taxon>
        <taxon>Bacillati</taxon>
        <taxon>Actinomycetota</taxon>
        <taxon>Thermoleophilia</taxon>
        <taxon>Solirubrobacterales</taxon>
        <taxon>Patulibacteraceae</taxon>
        <taxon>Patulibacter</taxon>
    </lineage>
</organism>
<keyword evidence="4" id="KW-1185">Reference proteome</keyword>
<feature type="region of interest" description="Disordered" evidence="1">
    <location>
        <begin position="413"/>
        <end position="445"/>
    </location>
</feature>
<evidence type="ECO:0000259" key="2">
    <source>
        <dbReference type="Pfam" id="PF02470"/>
    </source>
</evidence>
<dbReference type="GO" id="GO:0051701">
    <property type="term" value="P:biological process involved in interaction with host"/>
    <property type="evidence" value="ECO:0007669"/>
    <property type="project" value="TreeGrafter"/>
</dbReference>
<dbReference type="Pfam" id="PF02470">
    <property type="entry name" value="MlaD"/>
    <property type="match status" value="1"/>
</dbReference>
<dbReference type="InterPro" id="IPR052336">
    <property type="entry name" value="MlaD_Phospholipid_Transporter"/>
</dbReference>
<accession>H0E9N4</accession>
<dbReference type="InterPro" id="IPR003399">
    <property type="entry name" value="Mce/MlaD"/>
</dbReference>
<dbReference type="AlphaFoldDB" id="H0E9N4"/>
<protein>
    <submittedName>
        <fullName evidence="3">Virulence factor Mce family protein</fullName>
    </submittedName>
</protein>
<gene>
    <name evidence="3" type="ORF">PAI11_35540</name>
</gene>
<reference evidence="3 4" key="1">
    <citation type="journal article" date="2013" name="Biodegradation">
        <title>Quantitative proteomic analysis of ibuprofen-degrading Patulibacter sp. strain I11.</title>
        <authorList>
            <person name="Almeida B."/>
            <person name="Kjeldal H."/>
            <person name="Lolas I."/>
            <person name="Knudsen A.D."/>
            <person name="Carvalho G."/>
            <person name="Nielsen K.L."/>
            <person name="Barreto Crespo M.T."/>
            <person name="Stensballe A."/>
            <person name="Nielsen J.L."/>
        </authorList>
    </citation>
    <scope>NUCLEOTIDE SEQUENCE [LARGE SCALE GENOMIC DNA]</scope>
    <source>
        <strain evidence="3 4">I11</strain>
    </source>
</reference>
<dbReference type="EMBL" id="AGUD01000265">
    <property type="protein sequence ID" value="EHN09610.1"/>
    <property type="molecule type" value="Genomic_DNA"/>
</dbReference>
<evidence type="ECO:0000313" key="3">
    <source>
        <dbReference type="EMBL" id="EHN09610.1"/>
    </source>
</evidence>
<proteinExistence type="predicted"/>
<name>H0E9N4_9ACTN</name>
<sequence length="445" mass="47892">MPLRPQAYVVHASFAQGSQLASYADVRISGVSVGKVRSVERRGGLARVRIEIEPRYAPLPRSTRAALRSKTLVGEAFVALSFGDRRGPQIPDGGAIATGQVQRTVEIDGILDAFDAPTRRHVRRMMTALGRDLRGRGRDLNGALARLPATVQRSSTLLGVLDQRQTAVRSLTRDASTTFDAAGRDAGALQALVRRARSTFGVLADEQRSLERAVELLPATLRTTRAVMQDADRLGDDLAVAVPALRPAVRQLPEALDELARFAPVLRDVLRAAGPLVTAADTGIPALDRLLAEVPSAMAQIAPALADAIPAVDYLWDYRRDVASTFTAGAAAGASRSRGPRGQLFNMARVTTVLNSDILGGWRERSAANRGTAYPHPENMRDLDRGLAAWSCANASRPPTLLSVLDVTGIQPCREQGPRRFGDRLSMFPSMRPATPPASRSRPRG</sequence>
<comment type="caution">
    <text evidence="3">The sequence shown here is derived from an EMBL/GenBank/DDBJ whole genome shotgun (WGS) entry which is preliminary data.</text>
</comment>
<evidence type="ECO:0000313" key="4">
    <source>
        <dbReference type="Proteomes" id="UP000005143"/>
    </source>
</evidence>